<dbReference type="GO" id="GO:0008270">
    <property type="term" value="F:zinc ion binding"/>
    <property type="evidence" value="ECO:0007669"/>
    <property type="project" value="UniProtKB-KW"/>
</dbReference>
<keyword evidence="3" id="KW-0863">Zinc-finger</keyword>
<evidence type="ECO:0000256" key="2">
    <source>
        <dbReference type="ARBA" id="ARBA00022723"/>
    </source>
</evidence>
<organism evidence="6 7">
    <name type="scientific">Parnassius apollo</name>
    <name type="common">Apollo butterfly</name>
    <name type="synonym">Papilio apollo</name>
    <dbReference type="NCBI Taxonomy" id="110799"/>
    <lineage>
        <taxon>Eukaryota</taxon>
        <taxon>Metazoa</taxon>
        <taxon>Ecdysozoa</taxon>
        <taxon>Arthropoda</taxon>
        <taxon>Hexapoda</taxon>
        <taxon>Insecta</taxon>
        <taxon>Pterygota</taxon>
        <taxon>Neoptera</taxon>
        <taxon>Endopterygota</taxon>
        <taxon>Lepidoptera</taxon>
        <taxon>Glossata</taxon>
        <taxon>Ditrysia</taxon>
        <taxon>Papilionoidea</taxon>
        <taxon>Papilionidae</taxon>
        <taxon>Parnassiinae</taxon>
        <taxon>Parnassini</taxon>
        <taxon>Parnassius</taxon>
        <taxon>Parnassius</taxon>
    </lineage>
</organism>
<comment type="caution">
    <text evidence="6">The sequence shown here is derived from an EMBL/GenBank/DDBJ whole genome shotgun (WGS) entry which is preliminary data.</text>
</comment>
<evidence type="ECO:0000256" key="5">
    <source>
        <dbReference type="ARBA" id="ARBA00023242"/>
    </source>
</evidence>
<comment type="subcellular location">
    <subcellularLocation>
        <location evidence="1">Nucleus</location>
    </subcellularLocation>
</comment>
<reference evidence="6" key="1">
    <citation type="submission" date="2021-04" db="EMBL/GenBank/DDBJ databases">
        <authorList>
            <person name="Tunstrom K."/>
        </authorList>
    </citation>
    <scope>NUCLEOTIDE SEQUENCE</scope>
</reference>
<proteinExistence type="predicted"/>
<evidence type="ECO:0000313" key="6">
    <source>
        <dbReference type="EMBL" id="CAG5020024.1"/>
    </source>
</evidence>
<dbReference type="PANTHER" id="PTHR46481">
    <property type="entry name" value="ZINC FINGER BED DOMAIN-CONTAINING PROTEIN 4"/>
    <property type="match status" value="1"/>
</dbReference>
<keyword evidence="4" id="KW-0862">Zinc</keyword>
<gene>
    <name evidence="6" type="ORF">PAPOLLO_LOCUS17194</name>
</gene>
<keyword evidence="7" id="KW-1185">Reference proteome</keyword>
<dbReference type="EMBL" id="CAJQZP010001133">
    <property type="protein sequence ID" value="CAG5020024.1"/>
    <property type="molecule type" value="Genomic_DNA"/>
</dbReference>
<keyword evidence="5" id="KW-0539">Nucleus</keyword>
<dbReference type="Proteomes" id="UP000691718">
    <property type="component" value="Unassembled WGS sequence"/>
</dbReference>
<accession>A0A8S3XE21</accession>
<protein>
    <submittedName>
        <fullName evidence="6">(apollo) hypothetical protein</fullName>
    </submittedName>
</protein>
<evidence type="ECO:0000256" key="4">
    <source>
        <dbReference type="ARBA" id="ARBA00022833"/>
    </source>
</evidence>
<dbReference type="InterPro" id="IPR052035">
    <property type="entry name" value="ZnF_BED_domain_contain"/>
</dbReference>
<evidence type="ECO:0000256" key="1">
    <source>
        <dbReference type="ARBA" id="ARBA00004123"/>
    </source>
</evidence>
<evidence type="ECO:0000313" key="7">
    <source>
        <dbReference type="Proteomes" id="UP000691718"/>
    </source>
</evidence>
<dbReference type="GO" id="GO:0005634">
    <property type="term" value="C:nucleus"/>
    <property type="evidence" value="ECO:0007669"/>
    <property type="project" value="UniProtKB-SubCell"/>
</dbReference>
<keyword evidence="2" id="KW-0479">Metal-binding</keyword>
<name>A0A8S3XE21_PARAO</name>
<dbReference type="OrthoDB" id="7699631at2759"/>
<evidence type="ECO:0000256" key="3">
    <source>
        <dbReference type="ARBA" id="ARBA00022771"/>
    </source>
</evidence>
<dbReference type="PANTHER" id="PTHR46481:SF10">
    <property type="entry name" value="ZINC FINGER BED DOMAIN-CONTAINING PROTEIN 39"/>
    <property type="match status" value="1"/>
</dbReference>
<dbReference type="AlphaFoldDB" id="A0A8S3XE21"/>
<sequence>MIVLKAEVFNDGRHTGENIAAKLETMLSSWGIPKENVLCIVRDGGTNMKKGISLLSIKNIDCLSHQIQLVVKEGLKSQESIITAINKCNKIATHFHHSNVAQDELVNLQEKLNQPKFKIIQECVTRWNSTFYMLERILKNKDSLCLYASTSNKISQLTSEEWILVEKLIILFQPFEEITRELSAANVSISSVIPLLATLEKVIDEYNASDECIRNTILVLRQEMRHRFSHLENDILFATAKFIDQNEILQKSFNKRSSHEKYFRLETRT</sequence>